<evidence type="ECO:0000313" key="2">
    <source>
        <dbReference type="Proteomes" id="UP000030528"/>
    </source>
</evidence>
<evidence type="ECO:0000313" key="1">
    <source>
        <dbReference type="EMBL" id="KGX94073.1"/>
    </source>
</evidence>
<dbReference type="EMBL" id="AVPE01000001">
    <property type="protein sequence ID" value="KGX94073.1"/>
    <property type="molecule type" value="Genomic_DNA"/>
</dbReference>
<dbReference type="Proteomes" id="UP000030528">
    <property type="component" value="Unassembled WGS sequence"/>
</dbReference>
<name>A0A0A5GS66_9BACI</name>
<gene>
    <name evidence="1" type="ORF">N781_01310</name>
</gene>
<organism evidence="1 2">
    <name type="scientific">Pontibacillus halophilus JSM 076056 = DSM 19796</name>
    <dbReference type="NCBI Taxonomy" id="1385510"/>
    <lineage>
        <taxon>Bacteria</taxon>
        <taxon>Bacillati</taxon>
        <taxon>Bacillota</taxon>
        <taxon>Bacilli</taxon>
        <taxon>Bacillales</taxon>
        <taxon>Bacillaceae</taxon>
        <taxon>Pontibacillus</taxon>
    </lineage>
</organism>
<reference evidence="1 2" key="1">
    <citation type="submission" date="2013-08" db="EMBL/GenBank/DDBJ databases">
        <authorList>
            <person name="Huang J."/>
            <person name="Wang G."/>
        </authorList>
    </citation>
    <scope>NUCLEOTIDE SEQUENCE [LARGE SCALE GENOMIC DNA]</scope>
    <source>
        <strain evidence="1 2">JSM 076056</strain>
    </source>
</reference>
<protein>
    <submittedName>
        <fullName evidence="1">Uncharacterized protein</fullName>
    </submittedName>
</protein>
<comment type="caution">
    <text evidence="1">The sequence shown here is derived from an EMBL/GenBank/DDBJ whole genome shotgun (WGS) entry which is preliminary data.</text>
</comment>
<proteinExistence type="predicted"/>
<dbReference type="AlphaFoldDB" id="A0A0A5GS66"/>
<keyword evidence="2" id="KW-1185">Reference proteome</keyword>
<accession>A0A0A5GS66</accession>
<sequence>MTDFLFLFYTIRTPIENESILFSSDRTSINDTYLFIMYGMVKLAEQSMKYDFQ</sequence>